<dbReference type="AlphaFoldDB" id="G3IY89"/>
<proteinExistence type="predicted"/>
<reference evidence="1 2" key="1">
    <citation type="submission" date="2011-06" db="EMBL/GenBank/DDBJ databases">
        <title>Genomic sequence of Methylobacter tundripaludum SV96.</title>
        <authorList>
            <consortium name="US DOE Joint Genome Institute"/>
            <person name="Lucas S."/>
            <person name="Han J."/>
            <person name="Lapidus A."/>
            <person name="Cheng J.-F."/>
            <person name="Goodwin L."/>
            <person name="Pitluck S."/>
            <person name="Held B."/>
            <person name="Detter J.C."/>
            <person name="Han C."/>
            <person name="Tapia R."/>
            <person name="Land M."/>
            <person name="Hauser L."/>
            <person name="Kyrpides N."/>
            <person name="Ivanova N."/>
            <person name="Ovchinnikova G."/>
            <person name="Pagani I."/>
            <person name="Klotz M.G."/>
            <person name="Dispirito A.A."/>
            <person name="Murrell J.C."/>
            <person name="Dunfield P."/>
            <person name="Kalyuzhnaya M.G."/>
            <person name="Svenning M."/>
            <person name="Trotsenko Y.A."/>
            <person name="Stein L.Y."/>
            <person name="Woyke T."/>
        </authorList>
    </citation>
    <scope>NUCLEOTIDE SEQUENCE [LARGE SCALE GENOMIC DNA]</scope>
    <source>
        <strain evidence="2">ATCC BAA-1195 / DSM 17260 / SV96</strain>
    </source>
</reference>
<name>G3IY89_METTV</name>
<keyword evidence="2" id="KW-1185">Reference proteome</keyword>
<organism evidence="1 2">
    <name type="scientific">Methylobacter tundripaludum (strain ATCC BAA-1195 / DSM 17260 / SV96)</name>
    <dbReference type="NCBI Taxonomy" id="697282"/>
    <lineage>
        <taxon>Bacteria</taxon>
        <taxon>Pseudomonadati</taxon>
        <taxon>Pseudomonadota</taxon>
        <taxon>Gammaproteobacteria</taxon>
        <taxon>Methylococcales</taxon>
        <taxon>Methylococcaceae</taxon>
        <taxon>Methylobacter</taxon>
    </lineage>
</organism>
<evidence type="ECO:0000313" key="1">
    <source>
        <dbReference type="EMBL" id="EGW20011.1"/>
    </source>
</evidence>
<evidence type="ECO:0000313" key="2">
    <source>
        <dbReference type="Proteomes" id="UP000004664"/>
    </source>
</evidence>
<protein>
    <submittedName>
        <fullName evidence="1">Uncharacterized protein</fullName>
    </submittedName>
</protein>
<sequence length="49" mass="5369">MSIRDVQIQAIMGESGGMRRGHSAILDNAYFIPPKTKQPRVFAAPVSIL</sequence>
<gene>
    <name evidence="1" type="ORF">Mettu_3135</name>
</gene>
<dbReference type="EMBL" id="JH109153">
    <property type="protein sequence ID" value="EGW20011.1"/>
    <property type="molecule type" value="Genomic_DNA"/>
</dbReference>
<dbReference type="Proteomes" id="UP000004664">
    <property type="component" value="Unassembled WGS sequence"/>
</dbReference>
<accession>G3IY89</accession>
<dbReference type="HOGENOM" id="CLU_3137631_0_0_6"/>